<evidence type="ECO:0000259" key="1">
    <source>
        <dbReference type="Pfam" id="PF20516"/>
    </source>
</evidence>
<reference evidence="2" key="1">
    <citation type="journal article" date="2020" name="Stud. Mycol.">
        <title>101 Dothideomycetes genomes: a test case for predicting lifestyles and emergence of pathogens.</title>
        <authorList>
            <person name="Haridas S."/>
            <person name="Albert R."/>
            <person name="Binder M."/>
            <person name="Bloem J."/>
            <person name="Labutti K."/>
            <person name="Salamov A."/>
            <person name="Andreopoulos B."/>
            <person name="Baker S."/>
            <person name="Barry K."/>
            <person name="Bills G."/>
            <person name="Bluhm B."/>
            <person name="Cannon C."/>
            <person name="Castanera R."/>
            <person name="Culley D."/>
            <person name="Daum C."/>
            <person name="Ezra D."/>
            <person name="Gonzalez J."/>
            <person name="Henrissat B."/>
            <person name="Kuo A."/>
            <person name="Liang C."/>
            <person name="Lipzen A."/>
            <person name="Lutzoni F."/>
            <person name="Magnuson J."/>
            <person name="Mondo S."/>
            <person name="Nolan M."/>
            <person name="Ohm R."/>
            <person name="Pangilinan J."/>
            <person name="Park H.-J."/>
            <person name="Ramirez L."/>
            <person name="Alfaro M."/>
            <person name="Sun H."/>
            <person name="Tritt A."/>
            <person name="Yoshinaga Y."/>
            <person name="Zwiers L.-H."/>
            <person name="Turgeon B."/>
            <person name="Goodwin S."/>
            <person name="Spatafora J."/>
            <person name="Crous P."/>
            <person name="Grigoriev I."/>
        </authorList>
    </citation>
    <scope>NUCLEOTIDE SEQUENCE</scope>
    <source>
        <strain evidence="2">CBS 121167</strain>
    </source>
</reference>
<protein>
    <recommendedName>
        <fullName evidence="1">PD-(D/E)XK nuclease-like domain-containing protein</fullName>
    </recommendedName>
</protein>
<accession>A0A6A6AY00</accession>
<dbReference type="EMBL" id="ML995532">
    <property type="protein sequence ID" value="KAF2136138.1"/>
    <property type="molecule type" value="Genomic_DNA"/>
</dbReference>
<dbReference type="Proteomes" id="UP000799438">
    <property type="component" value="Unassembled WGS sequence"/>
</dbReference>
<keyword evidence="3" id="KW-1185">Reference proteome</keyword>
<proteinExistence type="predicted"/>
<dbReference type="RefSeq" id="XP_033391856.1">
    <property type="nucleotide sequence ID" value="XM_033542665.1"/>
</dbReference>
<dbReference type="GeneID" id="54300162"/>
<evidence type="ECO:0000313" key="2">
    <source>
        <dbReference type="EMBL" id="KAF2136138.1"/>
    </source>
</evidence>
<feature type="domain" description="PD-(D/E)XK nuclease-like" evidence="1">
    <location>
        <begin position="4"/>
        <end position="174"/>
    </location>
</feature>
<name>A0A6A6AY00_9PEZI</name>
<dbReference type="Pfam" id="PF20516">
    <property type="entry name" value="PDDEXK_12"/>
    <property type="match status" value="1"/>
</dbReference>
<feature type="non-terminal residue" evidence="2">
    <location>
        <position position="1"/>
    </location>
</feature>
<dbReference type="InterPro" id="IPR046797">
    <property type="entry name" value="PDDEXK_12"/>
</dbReference>
<sequence length="174" mass="19612">DAGLPEAAWNSEVHSRVLRFALDPYRRTTGVWYRDITTARIRDPELLPRFEGGGIGQSKMVDYALILEDCNDEDYALYEGSCSDGTPGKRRRFGDRVAETLRRKGGASINQTRMDHVRYTPFAVSIETKRAAGEDEAHVQLAVWVWAQFARLRQLAPAAKSWPVLPLVVVQGHE</sequence>
<dbReference type="OrthoDB" id="4161186at2759"/>
<gene>
    <name evidence="2" type="ORF">K452DRAFT_302989</name>
</gene>
<organism evidence="2 3">
    <name type="scientific">Aplosporella prunicola CBS 121167</name>
    <dbReference type="NCBI Taxonomy" id="1176127"/>
    <lineage>
        <taxon>Eukaryota</taxon>
        <taxon>Fungi</taxon>
        <taxon>Dikarya</taxon>
        <taxon>Ascomycota</taxon>
        <taxon>Pezizomycotina</taxon>
        <taxon>Dothideomycetes</taxon>
        <taxon>Dothideomycetes incertae sedis</taxon>
        <taxon>Botryosphaeriales</taxon>
        <taxon>Aplosporellaceae</taxon>
        <taxon>Aplosporella</taxon>
    </lineage>
</organism>
<dbReference type="AlphaFoldDB" id="A0A6A6AY00"/>
<evidence type="ECO:0000313" key="3">
    <source>
        <dbReference type="Proteomes" id="UP000799438"/>
    </source>
</evidence>